<organism evidence="1">
    <name type="scientific">Acidithiobacillus ferrivorans</name>
    <dbReference type="NCBI Taxonomy" id="160808"/>
    <lineage>
        <taxon>Bacteria</taxon>
        <taxon>Pseudomonadati</taxon>
        <taxon>Pseudomonadota</taxon>
        <taxon>Acidithiobacillia</taxon>
        <taxon>Acidithiobacillales</taxon>
        <taxon>Acidithiobacillaceae</taxon>
        <taxon>Acidithiobacillus</taxon>
    </lineage>
</organism>
<name>A0A060UJK8_9PROT</name>
<dbReference type="InterPro" id="IPR047937">
    <property type="entry name" value="Eex_IncN-like"/>
</dbReference>
<dbReference type="Proteomes" id="UP000193925">
    <property type="component" value="Chromosome AFERRI"/>
</dbReference>
<dbReference type="RefSeq" id="WP_035191173.1">
    <property type="nucleotide sequence ID" value="NZ_CCCS020000003.1"/>
</dbReference>
<evidence type="ECO:0000313" key="3">
    <source>
        <dbReference type="Proteomes" id="UP000193925"/>
    </source>
</evidence>
<keyword evidence="3" id="KW-1185">Reference proteome</keyword>
<proteinExistence type="predicted"/>
<reference evidence="2 3" key="3">
    <citation type="submission" date="2017-03" db="EMBL/GenBank/DDBJ databases">
        <authorList>
            <person name="Regsiter A."/>
            <person name="William W."/>
        </authorList>
    </citation>
    <scope>NUCLEOTIDE SEQUENCE [LARGE SCALE GENOMIC DNA]</scope>
    <source>
        <strain evidence="2">PRJEB5721</strain>
    </source>
</reference>
<evidence type="ECO:0008006" key="4">
    <source>
        <dbReference type="Google" id="ProtNLM"/>
    </source>
</evidence>
<reference evidence="1" key="2">
    <citation type="submission" date="2014-07" db="EMBL/GenBank/DDBJ databases">
        <title>Initial genome analysis of the psychrotolerant acidophile Acidithiobacillus ferrivorans CF27: insights into iron and sulfur oxidation pathways and into biofilm formation.</title>
        <authorList>
            <person name="Talla E."/>
            <person name="Hedrich S."/>
            <person name="Mangenot S."/>
            <person name="Ji B."/>
            <person name="Johnson D.B."/>
            <person name="Barbe V."/>
            <person name="Bonnefoy V."/>
        </authorList>
    </citation>
    <scope>NUCLEOTIDE SEQUENCE [LARGE SCALE GENOMIC DNA]</scope>
    <source>
        <strain evidence="1">CF27</strain>
    </source>
</reference>
<dbReference type="PROSITE" id="PS51257">
    <property type="entry name" value="PROKAR_LIPOPROTEIN"/>
    <property type="match status" value="1"/>
</dbReference>
<reference evidence="1" key="1">
    <citation type="submission" date="2014-03" db="EMBL/GenBank/DDBJ databases">
        <authorList>
            <person name="Genoscope - CEA"/>
        </authorList>
    </citation>
    <scope>NUCLEOTIDE SEQUENCE [LARGE SCALE GENOMIC DNA]</scope>
    <source>
        <strain evidence="1">CF27</strain>
    </source>
</reference>
<evidence type="ECO:0000313" key="1">
    <source>
        <dbReference type="EMBL" id="CDQ08872.1"/>
    </source>
</evidence>
<evidence type="ECO:0000313" key="2">
    <source>
        <dbReference type="EMBL" id="SMH64210.1"/>
    </source>
</evidence>
<accession>A0A060UJK8</accession>
<dbReference type="EMBL" id="LT841305">
    <property type="protein sequence ID" value="SMH64210.1"/>
    <property type="molecule type" value="Genomic_DNA"/>
</dbReference>
<dbReference type="AlphaFoldDB" id="A0A060UJK8"/>
<protein>
    <recommendedName>
        <fullName evidence="4">Lipoprotein</fullName>
    </recommendedName>
</protein>
<sequence>MVKKLALPIALFTLAGCSPIDQGPQGGHDVSWYLHHQNKMSQEVAWCKDNASRSDLDSCKNANKAEGEALSYNANKTIKSLGKKLS</sequence>
<dbReference type="NCBIfam" id="NF033894">
    <property type="entry name" value="Eex_IncN"/>
    <property type="match status" value="1"/>
</dbReference>
<gene>
    <name evidence="2" type="ORF">AFERRI_10243</name>
    <name evidence="1" type="ORF">AFERRI_110036</name>
</gene>
<dbReference type="EMBL" id="CCCS020000003">
    <property type="protein sequence ID" value="CDQ08872.1"/>
    <property type="molecule type" value="Genomic_DNA"/>
</dbReference>